<sequence length="160" mass="17533">MTSPQYPTTPAAAPTGETPLWAPLYGASFGQSVQRFFKKYADFTGRASRSEYWWWILFSVIVAIVLEVLALVLGSIGATVNDDGTSTPGPLFWLVGVLILAWGLGTIVPHLAIVWRRLHDANLAGPFFFLSFIPFGSIVVLILTILPSKPEGARFDRPRA</sequence>
<organism evidence="2 3">
    <name type="scientific">Leifsonia soli</name>
    <dbReference type="NCBI Taxonomy" id="582665"/>
    <lineage>
        <taxon>Bacteria</taxon>
        <taxon>Bacillati</taxon>
        <taxon>Actinomycetota</taxon>
        <taxon>Actinomycetes</taxon>
        <taxon>Micrococcales</taxon>
        <taxon>Microbacteriaceae</taxon>
        <taxon>Leifsonia</taxon>
    </lineage>
</organism>
<evidence type="ECO:0000313" key="3">
    <source>
        <dbReference type="Proteomes" id="UP000589620"/>
    </source>
</evidence>
<dbReference type="RefSeq" id="WP_089908377.1">
    <property type="nucleotide sequence ID" value="NZ_BAAAPX010000001.1"/>
</dbReference>
<feature type="transmembrane region" description="Helical" evidence="1">
    <location>
        <begin position="91"/>
        <end position="115"/>
    </location>
</feature>
<dbReference type="Proteomes" id="UP000589620">
    <property type="component" value="Unassembled WGS sequence"/>
</dbReference>
<gene>
    <name evidence="2" type="ORF">BJ963_002036</name>
</gene>
<keyword evidence="1" id="KW-0812">Transmembrane</keyword>
<keyword evidence="1" id="KW-0472">Membrane</keyword>
<keyword evidence="1" id="KW-1133">Transmembrane helix</keyword>
<reference evidence="2 3" key="1">
    <citation type="submission" date="2020-07" db="EMBL/GenBank/DDBJ databases">
        <title>Sequencing the genomes of 1000 actinobacteria strains.</title>
        <authorList>
            <person name="Klenk H.-P."/>
        </authorList>
    </citation>
    <scope>NUCLEOTIDE SEQUENCE [LARGE SCALE GENOMIC DNA]</scope>
    <source>
        <strain evidence="2 3">DSM 23871</strain>
    </source>
</reference>
<name>A0A852T044_9MICO</name>
<dbReference type="PANTHER" id="PTHR34980:SF2">
    <property type="entry name" value="INNER MEMBRANE PROTEIN YHAH-RELATED"/>
    <property type="match status" value="1"/>
</dbReference>
<dbReference type="InterPro" id="IPR008523">
    <property type="entry name" value="DUF805"/>
</dbReference>
<accession>A0A852T044</accession>
<protein>
    <submittedName>
        <fullName evidence="2">Uncharacterized membrane protein YhaH (DUF805 family)</fullName>
    </submittedName>
</protein>
<dbReference type="GO" id="GO:0005886">
    <property type="term" value="C:plasma membrane"/>
    <property type="evidence" value="ECO:0007669"/>
    <property type="project" value="TreeGrafter"/>
</dbReference>
<dbReference type="Pfam" id="PF05656">
    <property type="entry name" value="DUF805"/>
    <property type="match status" value="1"/>
</dbReference>
<comment type="caution">
    <text evidence="2">The sequence shown here is derived from an EMBL/GenBank/DDBJ whole genome shotgun (WGS) entry which is preliminary data.</text>
</comment>
<dbReference type="EMBL" id="JACCBJ010000001">
    <property type="protein sequence ID" value="NYD74517.1"/>
    <property type="molecule type" value="Genomic_DNA"/>
</dbReference>
<feature type="transmembrane region" description="Helical" evidence="1">
    <location>
        <begin position="127"/>
        <end position="146"/>
    </location>
</feature>
<feature type="transmembrane region" description="Helical" evidence="1">
    <location>
        <begin position="52"/>
        <end position="79"/>
    </location>
</feature>
<dbReference type="AlphaFoldDB" id="A0A852T044"/>
<keyword evidence="3" id="KW-1185">Reference proteome</keyword>
<evidence type="ECO:0000256" key="1">
    <source>
        <dbReference type="SAM" id="Phobius"/>
    </source>
</evidence>
<evidence type="ECO:0000313" key="2">
    <source>
        <dbReference type="EMBL" id="NYD74517.1"/>
    </source>
</evidence>
<dbReference type="PANTHER" id="PTHR34980">
    <property type="entry name" value="INNER MEMBRANE PROTEIN-RELATED-RELATED"/>
    <property type="match status" value="1"/>
</dbReference>
<proteinExistence type="predicted"/>